<organism evidence="2 3">
    <name type="scientific">Romanomermis culicivorax</name>
    <name type="common">Nematode worm</name>
    <dbReference type="NCBI Taxonomy" id="13658"/>
    <lineage>
        <taxon>Eukaryota</taxon>
        <taxon>Metazoa</taxon>
        <taxon>Ecdysozoa</taxon>
        <taxon>Nematoda</taxon>
        <taxon>Enoplea</taxon>
        <taxon>Dorylaimia</taxon>
        <taxon>Mermithida</taxon>
        <taxon>Mermithoidea</taxon>
        <taxon>Mermithidae</taxon>
        <taxon>Romanomermis</taxon>
    </lineage>
</organism>
<feature type="region of interest" description="Disordered" evidence="1">
    <location>
        <begin position="1"/>
        <end position="63"/>
    </location>
</feature>
<evidence type="ECO:0000256" key="1">
    <source>
        <dbReference type="SAM" id="MobiDB-lite"/>
    </source>
</evidence>
<keyword evidence="2" id="KW-1185">Reference proteome</keyword>
<sequence length="171" mass="19779">MVGENNRRRVCSNSGGIRRSNCKHRPNTTAYGSRRHVVDNNRGRNRRSSPQRKNRHRTENPAAREFHGKFLKLTACSNIAWIRRNIARRTTSIRATGIRRTVSNNTDVRNRTSKLETLGDWRPKPVGRLKSGWPKERSPVVTKETDSYPTNDHRDDCGDRGIRRDDRHGDV</sequence>
<evidence type="ECO:0000313" key="2">
    <source>
        <dbReference type="Proteomes" id="UP000887565"/>
    </source>
</evidence>
<feature type="compositionally biased region" description="Basic and acidic residues" evidence="1">
    <location>
        <begin position="133"/>
        <end position="171"/>
    </location>
</feature>
<protein>
    <submittedName>
        <fullName evidence="3">Uncharacterized protein</fullName>
    </submittedName>
</protein>
<proteinExistence type="predicted"/>
<dbReference type="AlphaFoldDB" id="A0A915HZV4"/>
<feature type="compositionally biased region" description="Basic residues" evidence="1">
    <location>
        <begin position="43"/>
        <end position="56"/>
    </location>
</feature>
<dbReference type="WBParaSite" id="nRc.2.0.1.t06974-RA">
    <property type="protein sequence ID" value="nRc.2.0.1.t06974-RA"/>
    <property type="gene ID" value="nRc.2.0.1.g06974"/>
</dbReference>
<reference evidence="3" key="1">
    <citation type="submission" date="2022-11" db="UniProtKB">
        <authorList>
            <consortium name="WormBaseParasite"/>
        </authorList>
    </citation>
    <scope>IDENTIFICATION</scope>
</reference>
<dbReference type="Proteomes" id="UP000887565">
    <property type="component" value="Unplaced"/>
</dbReference>
<accession>A0A915HZV4</accession>
<name>A0A915HZV4_ROMCU</name>
<evidence type="ECO:0000313" key="3">
    <source>
        <dbReference type="WBParaSite" id="nRc.2.0.1.t06974-RA"/>
    </source>
</evidence>
<feature type="region of interest" description="Disordered" evidence="1">
    <location>
        <begin position="116"/>
        <end position="171"/>
    </location>
</feature>